<dbReference type="InterPro" id="IPR032859">
    <property type="entry name" value="KH_dom-like"/>
</dbReference>
<dbReference type="Gene3D" id="3.30.300.20">
    <property type="match status" value="1"/>
</dbReference>
<comment type="similarity">
    <text evidence="1 8 9 10">Belongs to the TRAFAC class TrmE-Era-EngA-EngB-Septin-like GTPase superfamily. EngA (Der) GTPase family.</text>
</comment>
<dbReference type="AlphaFoldDB" id="A0A3S9P850"/>
<dbReference type="FunFam" id="3.30.300.20:FF:000004">
    <property type="entry name" value="GTPase Der"/>
    <property type="match status" value="1"/>
</dbReference>
<dbReference type="FunFam" id="3.40.50.300:FF:000040">
    <property type="entry name" value="GTPase Der"/>
    <property type="match status" value="1"/>
</dbReference>
<evidence type="ECO:0000313" key="13">
    <source>
        <dbReference type="Proteomes" id="UP000267268"/>
    </source>
</evidence>
<dbReference type="PIRSF" id="PIRSF006485">
    <property type="entry name" value="GTP-binding_EngA"/>
    <property type="match status" value="1"/>
</dbReference>
<dbReference type="OrthoDB" id="9805918at2"/>
<evidence type="ECO:0000256" key="10">
    <source>
        <dbReference type="RuleBase" id="RU004481"/>
    </source>
</evidence>
<evidence type="ECO:0000256" key="2">
    <source>
        <dbReference type="ARBA" id="ARBA00020953"/>
    </source>
</evidence>
<feature type="binding site" evidence="8">
    <location>
        <begin position="59"/>
        <end position="63"/>
    </location>
    <ligand>
        <name>GTP</name>
        <dbReference type="ChEBI" id="CHEBI:37565"/>
        <label>1</label>
    </ligand>
</feature>
<dbReference type="PANTHER" id="PTHR43834:SF6">
    <property type="entry name" value="GTPASE DER"/>
    <property type="match status" value="1"/>
</dbReference>
<evidence type="ECO:0000256" key="1">
    <source>
        <dbReference type="ARBA" id="ARBA00008279"/>
    </source>
</evidence>
<dbReference type="InterPro" id="IPR006073">
    <property type="entry name" value="GTP-bd"/>
</dbReference>
<organism evidence="12 13">
    <name type="scientific">Flammeovirga pectinis</name>
    <dbReference type="NCBI Taxonomy" id="2494373"/>
    <lineage>
        <taxon>Bacteria</taxon>
        <taxon>Pseudomonadati</taxon>
        <taxon>Bacteroidota</taxon>
        <taxon>Cytophagia</taxon>
        <taxon>Cytophagales</taxon>
        <taxon>Flammeovirgaceae</taxon>
        <taxon>Flammeovirga</taxon>
    </lineage>
</organism>
<feature type="domain" description="EngA-type G" evidence="11">
    <location>
        <begin position="179"/>
        <end position="355"/>
    </location>
</feature>
<dbReference type="KEGG" id="fll:EI427_19890"/>
<evidence type="ECO:0000256" key="4">
    <source>
        <dbReference type="ARBA" id="ARBA00022737"/>
    </source>
</evidence>
<evidence type="ECO:0000256" key="5">
    <source>
        <dbReference type="ARBA" id="ARBA00022741"/>
    </source>
</evidence>
<dbReference type="PRINTS" id="PR00326">
    <property type="entry name" value="GTP1OBG"/>
</dbReference>
<accession>A0A3S9P850</accession>
<feature type="binding site" evidence="8">
    <location>
        <begin position="12"/>
        <end position="19"/>
    </location>
    <ligand>
        <name>GTP</name>
        <dbReference type="ChEBI" id="CHEBI:37565"/>
        <label>1</label>
    </ligand>
</feature>
<reference evidence="12 13" key="1">
    <citation type="submission" date="2018-12" db="EMBL/GenBank/DDBJ databases">
        <title>Flammeovirga pectinis sp. nov., isolated from the gut of the Korean scallop, Patinopecten yessoensis.</title>
        <authorList>
            <person name="Bae J.-W."/>
            <person name="Jeong Y.-S."/>
            <person name="Kang W."/>
        </authorList>
    </citation>
    <scope>NUCLEOTIDE SEQUENCE [LARGE SCALE GENOMIC DNA]</scope>
    <source>
        <strain evidence="12 13">L12M1</strain>
    </source>
</reference>
<feature type="domain" description="EngA-type G" evidence="11">
    <location>
        <begin position="6"/>
        <end position="170"/>
    </location>
</feature>
<comment type="function">
    <text evidence="8 10">GTPase that plays an essential role in the late steps of ribosome biogenesis.</text>
</comment>
<dbReference type="RefSeq" id="WP_126618029.1">
    <property type="nucleotide sequence ID" value="NZ_CP034562.1"/>
</dbReference>
<evidence type="ECO:0000259" key="11">
    <source>
        <dbReference type="PROSITE" id="PS51712"/>
    </source>
</evidence>
<dbReference type="Proteomes" id="UP000267268">
    <property type="component" value="Chromosome 1"/>
</dbReference>
<dbReference type="InterPro" id="IPR016484">
    <property type="entry name" value="GTPase_Der"/>
</dbReference>
<feature type="binding site" evidence="8">
    <location>
        <begin position="122"/>
        <end position="125"/>
    </location>
    <ligand>
        <name>GTP</name>
        <dbReference type="ChEBI" id="CHEBI:37565"/>
        <label>1</label>
    </ligand>
</feature>
<dbReference type="NCBIfam" id="TIGR00231">
    <property type="entry name" value="small_GTP"/>
    <property type="match status" value="2"/>
</dbReference>
<evidence type="ECO:0000256" key="6">
    <source>
        <dbReference type="ARBA" id="ARBA00023134"/>
    </source>
</evidence>
<comment type="subunit">
    <text evidence="8">Associates with the 50S ribosomal subunit.</text>
</comment>
<feature type="binding site" evidence="8">
    <location>
        <begin position="232"/>
        <end position="236"/>
    </location>
    <ligand>
        <name>GTP</name>
        <dbReference type="ChEBI" id="CHEBI:37565"/>
        <label>2</label>
    </ligand>
</feature>
<keyword evidence="3 8" id="KW-0690">Ribosome biogenesis</keyword>
<evidence type="ECO:0000256" key="7">
    <source>
        <dbReference type="ARBA" id="ARBA00032345"/>
    </source>
</evidence>
<dbReference type="EMBL" id="CP034562">
    <property type="protein sequence ID" value="AZQ64389.1"/>
    <property type="molecule type" value="Genomic_DNA"/>
</dbReference>
<evidence type="ECO:0000313" key="12">
    <source>
        <dbReference type="EMBL" id="AZQ64389.1"/>
    </source>
</evidence>
<dbReference type="InterPro" id="IPR015946">
    <property type="entry name" value="KH_dom-like_a/b"/>
</dbReference>
<dbReference type="Pfam" id="PF14714">
    <property type="entry name" value="KH_dom-like"/>
    <property type="match status" value="1"/>
</dbReference>
<keyword evidence="13" id="KW-1185">Reference proteome</keyword>
<feature type="binding site" evidence="8">
    <location>
        <begin position="185"/>
        <end position="192"/>
    </location>
    <ligand>
        <name>GTP</name>
        <dbReference type="ChEBI" id="CHEBI:37565"/>
        <label>2</label>
    </ligand>
</feature>
<dbReference type="GO" id="GO:0043022">
    <property type="term" value="F:ribosome binding"/>
    <property type="evidence" value="ECO:0007669"/>
    <property type="project" value="TreeGrafter"/>
</dbReference>
<dbReference type="SUPFAM" id="SSF52540">
    <property type="entry name" value="P-loop containing nucleoside triphosphate hydrolases"/>
    <property type="match status" value="2"/>
</dbReference>
<dbReference type="CDD" id="cd01894">
    <property type="entry name" value="EngA1"/>
    <property type="match status" value="1"/>
</dbReference>
<dbReference type="FunFam" id="3.40.50.300:FF:000953">
    <property type="entry name" value="GTPase Der"/>
    <property type="match status" value="1"/>
</dbReference>
<proteinExistence type="inferred from homology"/>
<dbReference type="GO" id="GO:0042254">
    <property type="term" value="P:ribosome biogenesis"/>
    <property type="evidence" value="ECO:0007669"/>
    <property type="project" value="UniProtKB-KW"/>
</dbReference>
<dbReference type="Gene3D" id="3.40.50.300">
    <property type="entry name" value="P-loop containing nucleotide triphosphate hydrolases"/>
    <property type="match status" value="2"/>
</dbReference>
<evidence type="ECO:0000256" key="3">
    <source>
        <dbReference type="ARBA" id="ARBA00022517"/>
    </source>
</evidence>
<evidence type="ECO:0000256" key="8">
    <source>
        <dbReference type="HAMAP-Rule" id="MF_00195"/>
    </source>
</evidence>
<feature type="binding site" evidence="8">
    <location>
        <begin position="297"/>
        <end position="300"/>
    </location>
    <ligand>
        <name>GTP</name>
        <dbReference type="ChEBI" id="CHEBI:37565"/>
        <label>2</label>
    </ligand>
</feature>
<dbReference type="NCBIfam" id="TIGR03594">
    <property type="entry name" value="GTPase_EngA"/>
    <property type="match status" value="1"/>
</dbReference>
<sequence length="439" mass="49213">MKKSTNIVAIVGRPNVGKSTLFNRLVERRDAIMDNESGVTRDRHYGQADWTGKNFTVIDTGGYVVGSEDTFEEAIREQVQIAIEEASVLLFVVDVETGLTDLDQEFASLLRRSKKPIYVVANKADTSEKVMHAVEFYGLGMGEPMAVASASGFGTGDLLDAVVSNFPEEEEEVEEDAIPRISVIGRPNVGKSSLVNLLLQKERSIVTEIAGTTRDAVDATYKAYGKEFILTDTAGLRRKTRVTENIEFYSVMRTIKAIERSDVCVAILDATRGIESQDLSIINLALKNKKGVVIMVNKWDLIPEKLTNTPKEFAEKIRERLGGASYLPIVFTSVVEKQRIGKVIDKAIEVYENRKMKVMTSTLNEVLQKEIDRRPPPAHRGHHIKIKYITQLPIHTPVFAFFSNYPKHVKGPYKSFLENKIREHFGFEGVPMGIVFKEK</sequence>
<keyword evidence="6 8" id="KW-0342">GTP-binding</keyword>
<dbReference type="PANTHER" id="PTHR43834">
    <property type="entry name" value="GTPASE DER"/>
    <property type="match status" value="1"/>
</dbReference>
<keyword evidence="4 10" id="KW-0677">Repeat</keyword>
<dbReference type="PROSITE" id="PS51712">
    <property type="entry name" value="G_ENGA"/>
    <property type="match status" value="2"/>
</dbReference>
<evidence type="ECO:0000256" key="9">
    <source>
        <dbReference type="PROSITE-ProRule" id="PRU01049"/>
    </source>
</evidence>
<dbReference type="HAMAP" id="MF_00195">
    <property type="entry name" value="GTPase_Der"/>
    <property type="match status" value="1"/>
</dbReference>
<dbReference type="InterPro" id="IPR005225">
    <property type="entry name" value="Small_GTP-bd"/>
</dbReference>
<dbReference type="InterPro" id="IPR031166">
    <property type="entry name" value="G_ENGA"/>
</dbReference>
<dbReference type="Pfam" id="PF01926">
    <property type="entry name" value="MMR_HSR1"/>
    <property type="match status" value="2"/>
</dbReference>
<protein>
    <recommendedName>
        <fullName evidence="2 8">GTPase Der</fullName>
    </recommendedName>
    <alternativeName>
        <fullName evidence="7 8">GTP-binding protein EngA</fullName>
    </alternativeName>
</protein>
<dbReference type="InterPro" id="IPR027417">
    <property type="entry name" value="P-loop_NTPase"/>
</dbReference>
<dbReference type="CDD" id="cd01895">
    <property type="entry name" value="EngA2"/>
    <property type="match status" value="1"/>
</dbReference>
<name>A0A3S9P850_9BACT</name>
<keyword evidence="5 8" id="KW-0547">Nucleotide-binding</keyword>
<dbReference type="GO" id="GO:0005525">
    <property type="term" value="F:GTP binding"/>
    <property type="evidence" value="ECO:0007669"/>
    <property type="project" value="UniProtKB-UniRule"/>
</dbReference>
<gene>
    <name evidence="8" type="primary">der</name>
    <name evidence="12" type="ORF">EI427_19890</name>
</gene>